<dbReference type="InterPro" id="IPR041577">
    <property type="entry name" value="RT_RNaseH_2"/>
</dbReference>
<dbReference type="InterPro" id="IPR041588">
    <property type="entry name" value="Integrase_H2C2"/>
</dbReference>
<dbReference type="EMBL" id="JARYMX010000007">
    <property type="protein sequence ID" value="KAJ9542900.1"/>
    <property type="molecule type" value="Genomic_DNA"/>
</dbReference>
<dbReference type="InterPro" id="IPR043128">
    <property type="entry name" value="Rev_trsase/Diguanyl_cyclase"/>
</dbReference>
<reference evidence="4" key="1">
    <citation type="submission" date="2023-03" db="EMBL/GenBank/DDBJ databases">
        <title>Chromosome-scale reference genome and RAD-based genetic map of yellow starthistle (Centaurea solstitialis) reveal putative structural variation and QTLs associated with invader traits.</title>
        <authorList>
            <person name="Reatini B."/>
            <person name="Cang F.A."/>
            <person name="Jiang Q."/>
            <person name="Mckibben M.T.W."/>
            <person name="Barker M.S."/>
            <person name="Rieseberg L.H."/>
            <person name="Dlugosch K.M."/>
        </authorList>
    </citation>
    <scope>NUCLEOTIDE SEQUENCE</scope>
    <source>
        <strain evidence="4">CAN-66</strain>
        <tissue evidence="4">Leaf</tissue>
    </source>
</reference>
<keyword evidence="5" id="KW-1185">Reference proteome</keyword>
<dbReference type="SUPFAM" id="SSF56672">
    <property type="entry name" value="DNA/RNA polymerases"/>
    <property type="match status" value="1"/>
</dbReference>
<dbReference type="PANTHER" id="PTHR35046">
    <property type="entry name" value="ZINC KNUCKLE (CCHC-TYPE) FAMILY PROTEIN"/>
    <property type="match status" value="1"/>
</dbReference>
<organism evidence="4 5">
    <name type="scientific">Centaurea solstitialis</name>
    <name type="common">yellow star-thistle</name>
    <dbReference type="NCBI Taxonomy" id="347529"/>
    <lineage>
        <taxon>Eukaryota</taxon>
        <taxon>Viridiplantae</taxon>
        <taxon>Streptophyta</taxon>
        <taxon>Embryophyta</taxon>
        <taxon>Tracheophyta</taxon>
        <taxon>Spermatophyta</taxon>
        <taxon>Magnoliopsida</taxon>
        <taxon>eudicotyledons</taxon>
        <taxon>Gunneridae</taxon>
        <taxon>Pentapetalae</taxon>
        <taxon>asterids</taxon>
        <taxon>campanulids</taxon>
        <taxon>Asterales</taxon>
        <taxon>Asteraceae</taxon>
        <taxon>Carduoideae</taxon>
        <taxon>Cardueae</taxon>
        <taxon>Centaureinae</taxon>
        <taxon>Centaurea</taxon>
    </lineage>
</organism>
<dbReference type="AlphaFoldDB" id="A0AA38W8N0"/>
<evidence type="ECO:0000313" key="5">
    <source>
        <dbReference type="Proteomes" id="UP001172457"/>
    </source>
</evidence>
<sequence>MEARCDDYGGDSRECRDKPAATTKPKQLFNAPRTTSEVVANHMGRAFLQTTSAVTLLCHMCRTCMTRCTSQSKKWCNIVSNDGVLVDFSKVEAIKSWPIPKSATEIRSFNGLASFYRRFVRSFSTIKRKIHLKFSRRCLCKAPILVIPDFPSPFEVETDSSGVGIEAVLIQLKRPITYFNEKLGGARLKYSTYEKEFYAIVGSKTYKVGRVLKILPFFFEYKEGNSNIVADALSRRSTLIGVLKFCLLGFELIQKNYKVDEDFAPVLEGCSKWVIGSYVLQERFFLKKIVCVFLKEELQSFGINKALSILQERFYRQKMQGDVQSVTQRCMSCQKAKSVFHQGLYTPPTSKYPWEDVSMDFIAGLPKTEGEKMQLWW</sequence>
<dbReference type="Proteomes" id="UP001172457">
    <property type="component" value="Chromosome 7"/>
</dbReference>
<dbReference type="PANTHER" id="PTHR35046:SF26">
    <property type="entry name" value="RNA-DIRECTED DNA POLYMERASE"/>
    <property type="match status" value="1"/>
</dbReference>
<accession>A0AA38W8N0</accession>
<evidence type="ECO:0000313" key="4">
    <source>
        <dbReference type="EMBL" id="KAJ9542900.1"/>
    </source>
</evidence>
<feature type="domain" description="Integrase zinc-binding" evidence="3">
    <location>
        <begin position="301"/>
        <end position="338"/>
    </location>
</feature>
<evidence type="ECO:0000256" key="1">
    <source>
        <dbReference type="SAM" id="MobiDB-lite"/>
    </source>
</evidence>
<evidence type="ECO:0000259" key="2">
    <source>
        <dbReference type="Pfam" id="PF17919"/>
    </source>
</evidence>
<dbReference type="Gene3D" id="3.30.70.270">
    <property type="match status" value="1"/>
</dbReference>
<proteinExistence type="predicted"/>
<comment type="caution">
    <text evidence="4">The sequence shown here is derived from an EMBL/GenBank/DDBJ whole genome shotgun (WGS) entry which is preliminary data.</text>
</comment>
<feature type="domain" description="Reverse transcriptase/retrotransposon-derived protein RNase H-like" evidence="2">
    <location>
        <begin position="136"/>
        <end position="201"/>
    </location>
</feature>
<gene>
    <name evidence="4" type="ORF">OSB04_029406</name>
</gene>
<dbReference type="InterPro" id="IPR043502">
    <property type="entry name" value="DNA/RNA_pol_sf"/>
</dbReference>
<dbReference type="Pfam" id="PF17919">
    <property type="entry name" value="RT_RNaseH_2"/>
    <property type="match status" value="1"/>
</dbReference>
<evidence type="ECO:0008006" key="6">
    <source>
        <dbReference type="Google" id="ProtNLM"/>
    </source>
</evidence>
<feature type="compositionally biased region" description="Basic and acidic residues" evidence="1">
    <location>
        <begin position="1"/>
        <end position="19"/>
    </location>
</feature>
<dbReference type="Pfam" id="PF17921">
    <property type="entry name" value="Integrase_H2C2"/>
    <property type="match status" value="1"/>
</dbReference>
<protein>
    <recommendedName>
        <fullName evidence="6">Reverse transcriptase/retrotransposon-derived protein RNase H-like domain-containing protein</fullName>
    </recommendedName>
</protein>
<name>A0AA38W8N0_9ASTR</name>
<evidence type="ECO:0000259" key="3">
    <source>
        <dbReference type="Pfam" id="PF17921"/>
    </source>
</evidence>
<dbReference type="Gene3D" id="1.10.340.70">
    <property type="match status" value="1"/>
</dbReference>
<feature type="region of interest" description="Disordered" evidence="1">
    <location>
        <begin position="1"/>
        <end position="24"/>
    </location>
</feature>